<dbReference type="STRING" id="284592.Q6BVZ2"/>
<dbReference type="FunCoup" id="Q6BVZ2">
    <property type="interactions" value="86"/>
</dbReference>
<dbReference type="KEGG" id="dha:DEHA2B15576g"/>
<feature type="region of interest" description="Disordered" evidence="3">
    <location>
        <begin position="1"/>
        <end position="33"/>
    </location>
</feature>
<evidence type="ECO:0000259" key="4">
    <source>
        <dbReference type="Pfam" id="PF01591"/>
    </source>
</evidence>
<keyword evidence="1" id="KW-0547">Nucleotide-binding</keyword>
<dbReference type="Gene3D" id="3.40.50.300">
    <property type="entry name" value="P-loop containing nucleotide triphosphate hydrolases"/>
    <property type="match status" value="1"/>
</dbReference>
<dbReference type="GO" id="GO:0003873">
    <property type="term" value="F:6-phosphofructo-2-kinase activity"/>
    <property type="evidence" value="ECO:0007669"/>
    <property type="project" value="InterPro"/>
</dbReference>
<dbReference type="Pfam" id="PF01591">
    <property type="entry name" value="6PF2K"/>
    <property type="match status" value="1"/>
</dbReference>
<keyword evidence="2" id="KW-0067">ATP-binding</keyword>
<protein>
    <submittedName>
        <fullName evidence="5">DEHA2B15576p</fullName>
    </submittedName>
</protein>
<evidence type="ECO:0000256" key="2">
    <source>
        <dbReference type="ARBA" id="ARBA00022840"/>
    </source>
</evidence>
<keyword evidence="6" id="KW-1185">Reference proteome</keyword>
<dbReference type="InterPro" id="IPR013079">
    <property type="entry name" value="6Phosfructo_kin"/>
</dbReference>
<dbReference type="HOGENOM" id="CLU_041936_1_0_1"/>
<evidence type="ECO:0000256" key="3">
    <source>
        <dbReference type="SAM" id="MobiDB-lite"/>
    </source>
</evidence>
<dbReference type="Proteomes" id="UP000000599">
    <property type="component" value="Chromosome B"/>
</dbReference>
<dbReference type="OrthoDB" id="267323at2759"/>
<dbReference type="GO" id="GO:0005829">
    <property type="term" value="C:cytosol"/>
    <property type="evidence" value="ECO:0007669"/>
    <property type="project" value="TreeGrafter"/>
</dbReference>
<dbReference type="SUPFAM" id="SSF52540">
    <property type="entry name" value="P-loop containing nucleoside triphosphate hydrolases"/>
    <property type="match status" value="1"/>
</dbReference>
<dbReference type="eggNOG" id="KOG0234">
    <property type="taxonomic scope" value="Eukaryota"/>
</dbReference>
<organism evidence="5 6">
    <name type="scientific">Debaryomyces hansenii (strain ATCC 36239 / CBS 767 / BCRC 21394 / JCM 1990 / NBRC 0083 / IGC 2968)</name>
    <name type="common">Yeast</name>
    <name type="synonym">Torulaspora hansenii</name>
    <dbReference type="NCBI Taxonomy" id="284592"/>
    <lineage>
        <taxon>Eukaryota</taxon>
        <taxon>Fungi</taxon>
        <taxon>Dikarya</taxon>
        <taxon>Ascomycota</taxon>
        <taxon>Saccharomycotina</taxon>
        <taxon>Pichiomycetes</taxon>
        <taxon>Debaryomycetaceae</taxon>
        <taxon>Debaryomyces</taxon>
    </lineage>
</organism>
<dbReference type="VEuPathDB" id="FungiDB:DEHA2B15576g"/>
<dbReference type="AlphaFoldDB" id="Q6BVZ2"/>
<dbReference type="PANTHER" id="PTHR10606:SF32">
    <property type="entry name" value="6-PHOSPHOFRUCTO-2-KINASE 1"/>
    <property type="match status" value="1"/>
</dbReference>
<dbReference type="EMBL" id="CR382134">
    <property type="protein sequence ID" value="CAG85641.2"/>
    <property type="molecule type" value="Genomic_DNA"/>
</dbReference>
<dbReference type="GO" id="GO:0006000">
    <property type="term" value="P:fructose metabolic process"/>
    <property type="evidence" value="ECO:0007669"/>
    <property type="project" value="InterPro"/>
</dbReference>
<dbReference type="RefSeq" id="XP_457627.2">
    <property type="nucleotide sequence ID" value="XM_457627.1"/>
</dbReference>
<gene>
    <name evidence="5" type="ordered locus">DEHA2B15576g</name>
</gene>
<evidence type="ECO:0000256" key="1">
    <source>
        <dbReference type="ARBA" id="ARBA00022741"/>
    </source>
</evidence>
<name>Q6BVZ2_DEBHA</name>
<feature type="domain" description="6-phosphofructo-2-kinase" evidence="4">
    <location>
        <begin position="96"/>
        <end position="304"/>
    </location>
</feature>
<evidence type="ECO:0000313" key="5">
    <source>
        <dbReference type="EMBL" id="CAG85641.2"/>
    </source>
</evidence>
<dbReference type="InParanoid" id="Q6BVZ2"/>
<dbReference type="GO" id="GO:0005524">
    <property type="term" value="F:ATP binding"/>
    <property type="evidence" value="ECO:0007669"/>
    <property type="project" value="UniProtKB-KW"/>
</dbReference>
<dbReference type="GO" id="GO:0006003">
    <property type="term" value="P:fructose 2,6-bisphosphate metabolic process"/>
    <property type="evidence" value="ECO:0007669"/>
    <property type="project" value="InterPro"/>
</dbReference>
<accession>Q6BVZ2</accession>
<dbReference type="GeneID" id="2913602"/>
<dbReference type="InterPro" id="IPR027417">
    <property type="entry name" value="P-loop_NTPase"/>
</dbReference>
<proteinExistence type="predicted"/>
<dbReference type="InterPro" id="IPR003094">
    <property type="entry name" value="6Pfruct_kin"/>
</dbReference>
<evidence type="ECO:0000313" key="6">
    <source>
        <dbReference type="Proteomes" id="UP000000599"/>
    </source>
</evidence>
<feature type="compositionally biased region" description="Basic and acidic residues" evidence="3">
    <location>
        <begin position="8"/>
        <end position="23"/>
    </location>
</feature>
<reference evidence="5 6" key="1">
    <citation type="journal article" date="2004" name="Nature">
        <title>Genome evolution in yeasts.</title>
        <authorList>
            <consortium name="Genolevures"/>
            <person name="Dujon B."/>
            <person name="Sherman D."/>
            <person name="Fischer G."/>
            <person name="Durrens P."/>
            <person name="Casaregola S."/>
            <person name="Lafontaine I."/>
            <person name="de Montigny J."/>
            <person name="Marck C."/>
            <person name="Neuveglise C."/>
            <person name="Talla E."/>
            <person name="Goffard N."/>
            <person name="Frangeul L."/>
            <person name="Aigle M."/>
            <person name="Anthouard V."/>
            <person name="Babour A."/>
            <person name="Barbe V."/>
            <person name="Barnay S."/>
            <person name="Blanchin S."/>
            <person name="Beckerich J.M."/>
            <person name="Beyne E."/>
            <person name="Bleykasten C."/>
            <person name="Boisrame A."/>
            <person name="Boyer J."/>
            <person name="Cattolico L."/>
            <person name="Confanioleri F."/>
            <person name="de Daruvar A."/>
            <person name="Despons L."/>
            <person name="Fabre E."/>
            <person name="Fairhead C."/>
            <person name="Ferry-Dumazet H."/>
            <person name="Groppi A."/>
            <person name="Hantraye F."/>
            <person name="Hennequin C."/>
            <person name="Jauniaux N."/>
            <person name="Joyet P."/>
            <person name="Kachouri R."/>
            <person name="Kerrest A."/>
            <person name="Koszul R."/>
            <person name="Lemaire M."/>
            <person name="Lesur I."/>
            <person name="Ma L."/>
            <person name="Muller H."/>
            <person name="Nicaud J.M."/>
            <person name="Nikolski M."/>
            <person name="Oztas S."/>
            <person name="Ozier-Kalogeropoulos O."/>
            <person name="Pellenz S."/>
            <person name="Potier S."/>
            <person name="Richard G.F."/>
            <person name="Straub M.L."/>
            <person name="Suleau A."/>
            <person name="Swennene D."/>
            <person name="Tekaia F."/>
            <person name="Wesolowski-Louvel M."/>
            <person name="Westhof E."/>
            <person name="Wirth B."/>
            <person name="Zeniou-Meyer M."/>
            <person name="Zivanovic I."/>
            <person name="Bolotin-Fukuhara M."/>
            <person name="Thierry A."/>
            <person name="Bouchier C."/>
            <person name="Caudron B."/>
            <person name="Scarpelli C."/>
            <person name="Gaillardin C."/>
            <person name="Weissenbach J."/>
            <person name="Wincker P."/>
            <person name="Souciet J.L."/>
        </authorList>
    </citation>
    <scope>NUCLEOTIDE SEQUENCE [LARGE SCALE GENOMIC DNA]</scope>
    <source>
        <strain evidence="6">ATCC 36239 / CBS 767 / BCRC 21394 / JCM 1990 / NBRC 0083 / IGC 2968</strain>
    </source>
</reference>
<dbReference type="PANTHER" id="PTHR10606">
    <property type="entry name" value="6-PHOSPHOFRUCTO-2-KINASE/FRUCTOSE-2,6-BISPHOSPHATASE"/>
    <property type="match status" value="1"/>
</dbReference>
<dbReference type="OMA" id="SSHLIQC"/>
<sequence>MDTLPYHEAPKGREGNFTKKNEPEEGQTPSNSYEVNGFERIGSNTSINSLFDSNEYYCDAFKTNATQTAASSMISTPFLSTLKENILEVEDFNTLISKKLNFNKTIIILVGLPASGKSTISKQLCSYFDQKNFKSKIYNAGDIRRRLKHNSFNSSDFFDPNNLKAKHEREVFATTSLSTLIHDLNQGNISVGFLDATNTTLERRNKIMQYIRETPTRADNVILMDIQCNDQTLINFNISGKAFNADYKGKDYNTSVRDFKERSKHYIKIYDPISEEELASYRGVASLYVQIVNGGKKFKFTDIPGSNEVDIQTENDVLTCLTDFIKNYPEREGKRYFEAVEAFYKSKNNSSSNFKLACDL</sequence>